<feature type="region of interest" description="Disordered" evidence="1">
    <location>
        <begin position="1"/>
        <end position="23"/>
    </location>
</feature>
<reference evidence="2 3" key="1">
    <citation type="journal article" date="2018" name="J. Invertebr. Pathol.">
        <title>New genotyping method for the causative agent of crayfish plague (Aphanomyces astaci) based on whole genome data.</title>
        <authorList>
            <person name="Minardi D."/>
            <person name="Studholme D.J."/>
            <person name="van der Giezen M."/>
            <person name="Pretto T."/>
            <person name="Oidtmann B."/>
        </authorList>
    </citation>
    <scope>NUCLEOTIDE SEQUENCE [LARGE SCALE GENOMIC DNA]</scope>
    <source>
        <strain evidence="2 3">KB13</strain>
    </source>
</reference>
<dbReference type="AlphaFoldDB" id="A0A9X8E8D5"/>
<dbReference type="PANTHER" id="PTHR23028:SF53">
    <property type="entry name" value="ACYL_TRANSF_3 DOMAIN-CONTAINING PROTEIN"/>
    <property type="match status" value="1"/>
</dbReference>
<comment type="caution">
    <text evidence="2">The sequence shown here is derived from an EMBL/GenBank/DDBJ whole genome shotgun (WGS) entry which is preliminary data.</text>
</comment>
<feature type="non-terminal residue" evidence="2">
    <location>
        <position position="86"/>
    </location>
</feature>
<gene>
    <name evidence="2" type="ORF">DYB28_013831</name>
</gene>
<dbReference type="Proteomes" id="UP000275652">
    <property type="component" value="Unassembled WGS sequence"/>
</dbReference>
<evidence type="ECO:0008006" key="4">
    <source>
        <dbReference type="Google" id="ProtNLM"/>
    </source>
</evidence>
<evidence type="ECO:0000313" key="2">
    <source>
        <dbReference type="EMBL" id="RLO10954.1"/>
    </source>
</evidence>
<dbReference type="GO" id="GO:0016020">
    <property type="term" value="C:membrane"/>
    <property type="evidence" value="ECO:0007669"/>
    <property type="project" value="TreeGrafter"/>
</dbReference>
<protein>
    <recommendedName>
        <fullName evidence="4">Acyltransferase 3 domain-containing protein</fullName>
    </recommendedName>
</protein>
<accession>A0A9X8E8D5</accession>
<dbReference type="PANTHER" id="PTHR23028">
    <property type="entry name" value="ACETYLTRANSFERASE"/>
    <property type="match status" value="1"/>
</dbReference>
<proteinExistence type="predicted"/>
<name>A0A9X8E8D5_APHAT</name>
<dbReference type="EMBL" id="QUTI01016898">
    <property type="protein sequence ID" value="RLO10954.1"/>
    <property type="molecule type" value="Genomic_DNA"/>
</dbReference>
<organism evidence="2 3">
    <name type="scientific">Aphanomyces astaci</name>
    <name type="common">Crayfish plague agent</name>
    <dbReference type="NCBI Taxonomy" id="112090"/>
    <lineage>
        <taxon>Eukaryota</taxon>
        <taxon>Sar</taxon>
        <taxon>Stramenopiles</taxon>
        <taxon>Oomycota</taxon>
        <taxon>Saprolegniomycetes</taxon>
        <taxon>Saprolegniales</taxon>
        <taxon>Verrucalvaceae</taxon>
        <taxon>Aphanomyces</taxon>
    </lineage>
</organism>
<dbReference type="InterPro" id="IPR050879">
    <property type="entry name" value="Acyltransferase_3"/>
</dbReference>
<sequence>MRSPESVVEGIPKSTTDDTSHEEGSALFAVQAQQVTSPEPKHPIKYRPDIDGLRTLAVVPVVLFHAYPHSIKGGFTGVDVFFVISG</sequence>
<evidence type="ECO:0000256" key="1">
    <source>
        <dbReference type="SAM" id="MobiDB-lite"/>
    </source>
</evidence>
<evidence type="ECO:0000313" key="3">
    <source>
        <dbReference type="Proteomes" id="UP000275652"/>
    </source>
</evidence>
<dbReference type="GO" id="GO:0000271">
    <property type="term" value="P:polysaccharide biosynthetic process"/>
    <property type="evidence" value="ECO:0007669"/>
    <property type="project" value="TreeGrafter"/>
</dbReference>